<dbReference type="Gene3D" id="1.10.260.40">
    <property type="entry name" value="lambda repressor-like DNA-binding domains"/>
    <property type="match status" value="1"/>
</dbReference>
<dbReference type="AlphaFoldDB" id="A0A7C3KBH3"/>
<evidence type="ECO:0000313" key="2">
    <source>
        <dbReference type="EMBL" id="HFM96263.1"/>
    </source>
</evidence>
<dbReference type="InterPro" id="IPR001387">
    <property type="entry name" value="Cro/C1-type_HTH"/>
</dbReference>
<evidence type="ECO:0000259" key="1">
    <source>
        <dbReference type="Pfam" id="PF01381"/>
    </source>
</evidence>
<reference evidence="2" key="1">
    <citation type="journal article" date="2020" name="mSystems">
        <title>Genome- and Community-Level Interaction Insights into Carbon Utilization and Element Cycling Functions of Hydrothermarchaeota in Hydrothermal Sediment.</title>
        <authorList>
            <person name="Zhou Z."/>
            <person name="Liu Y."/>
            <person name="Xu W."/>
            <person name="Pan J."/>
            <person name="Luo Z.H."/>
            <person name="Li M."/>
        </authorList>
    </citation>
    <scope>NUCLEOTIDE SEQUENCE [LARGE SCALE GENOMIC DNA]</scope>
    <source>
        <strain evidence="2">SpSt-418</strain>
    </source>
</reference>
<dbReference type="InterPro" id="IPR010982">
    <property type="entry name" value="Lambda_DNA-bd_dom_sf"/>
</dbReference>
<dbReference type="SUPFAM" id="SSF47413">
    <property type="entry name" value="lambda repressor-like DNA-binding domains"/>
    <property type="match status" value="1"/>
</dbReference>
<dbReference type="CDD" id="cd00093">
    <property type="entry name" value="HTH_XRE"/>
    <property type="match status" value="1"/>
</dbReference>
<protein>
    <submittedName>
        <fullName evidence="2">XRE family transcriptional regulator</fullName>
    </submittedName>
</protein>
<sequence>MPKGQFDVEAFYAALDSQRQSKRLNWKQVAEESGVSASTLTRMAQGRRPDVDSMAALLVWSGLDANSFVHHDRSDQPSDNLATITAYLRADPHLTPEGSAAIEAVVKAAYEKLRKDQ</sequence>
<dbReference type="GO" id="GO:0003677">
    <property type="term" value="F:DNA binding"/>
    <property type="evidence" value="ECO:0007669"/>
    <property type="project" value="InterPro"/>
</dbReference>
<gene>
    <name evidence="2" type="ORF">ENR64_00570</name>
</gene>
<organism evidence="2">
    <name type="scientific">Oscillatoriales cyanobacterium SpSt-418</name>
    <dbReference type="NCBI Taxonomy" id="2282169"/>
    <lineage>
        <taxon>Bacteria</taxon>
        <taxon>Bacillati</taxon>
        <taxon>Cyanobacteriota</taxon>
        <taxon>Cyanophyceae</taxon>
        <taxon>Oscillatoriophycideae</taxon>
        <taxon>Oscillatoriales</taxon>
    </lineage>
</organism>
<name>A0A7C3KBH3_9CYAN</name>
<feature type="domain" description="HTH cro/C1-type" evidence="1">
    <location>
        <begin position="18"/>
        <end position="57"/>
    </location>
</feature>
<dbReference type="EMBL" id="DSRU01000012">
    <property type="protein sequence ID" value="HFM96263.1"/>
    <property type="molecule type" value="Genomic_DNA"/>
</dbReference>
<proteinExistence type="predicted"/>
<dbReference type="Pfam" id="PF01381">
    <property type="entry name" value="HTH_3"/>
    <property type="match status" value="1"/>
</dbReference>
<accession>A0A7C3KBH3</accession>
<comment type="caution">
    <text evidence="2">The sequence shown here is derived from an EMBL/GenBank/DDBJ whole genome shotgun (WGS) entry which is preliminary data.</text>
</comment>